<keyword evidence="1" id="KW-0479">Metal-binding</keyword>
<feature type="region of interest" description="Disordered" evidence="6">
    <location>
        <begin position="97"/>
        <end position="120"/>
    </location>
</feature>
<reference evidence="8" key="1">
    <citation type="journal article" date="2023" name="Science">
        <title>Genome structures resolve the early diversification of teleost fishes.</title>
        <authorList>
            <person name="Parey E."/>
            <person name="Louis A."/>
            <person name="Montfort J."/>
            <person name="Bouchez O."/>
            <person name="Roques C."/>
            <person name="Iampietro C."/>
            <person name="Lluch J."/>
            <person name="Castinel A."/>
            <person name="Donnadieu C."/>
            <person name="Desvignes T."/>
            <person name="Floi Bucao C."/>
            <person name="Jouanno E."/>
            <person name="Wen M."/>
            <person name="Mejri S."/>
            <person name="Dirks R."/>
            <person name="Jansen H."/>
            <person name="Henkel C."/>
            <person name="Chen W.J."/>
            <person name="Zahm M."/>
            <person name="Cabau C."/>
            <person name="Klopp C."/>
            <person name="Thompson A.W."/>
            <person name="Robinson-Rechavi M."/>
            <person name="Braasch I."/>
            <person name="Lecointre G."/>
            <person name="Bobe J."/>
            <person name="Postlethwait J.H."/>
            <person name="Berthelot C."/>
            <person name="Roest Crollius H."/>
            <person name="Guiguen Y."/>
        </authorList>
    </citation>
    <scope>NUCLEOTIDE SEQUENCE</scope>
    <source>
        <strain evidence="8">NC1722</strain>
    </source>
</reference>
<evidence type="ECO:0000256" key="4">
    <source>
        <dbReference type="ARBA" id="ARBA00023125"/>
    </source>
</evidence>
<gene>
    <name evidence="8" type="ORF">AAFF_G00200250</name>
</gene>
<dbReference type="InterPro" id="IPR006612">
    <property type="entry name" value="THAP_Znf"/>
</dbReference>
<name>A0AAD7RI50_9TELE</name>
<dbReference type="EMBL" id="JAINUG010000268">
    <property type="protein sequence ID" value="KAJ8384588.1"/>
    <property type="molecule type" value="Genomic_DNA"/>
</dbReference>
<evidence type="ECO:0000256" key="1">
    <source>
        <dbReference type="ARBA" id="ARBA00022723"/>
    </source>
</evidence>
<dbReference type="PANTHER" id="PTHR46289">
    <property type="entry name" value="52 KDA REPRESSOR OF THE INHIBITOR OF THE PROTEIN KINASE-LIKE PROTEIN-RELATED"/>
    <property type="match status" value="1"/>
</dbReference>
<dbReference type="InterPro" id="IPR052958">
    <property type="entry name" value="IFN-induced_PKR_regulator"/>
</dbReference>
<feature type="domain" description="THAP-type" evidence="7">
    <location>
        <begin position="5"/>
        <end position="90"/>
    </location>
</feature>
<organism evidence="8 9">
    <name type="scientific">Aldrovandia affinis</name>
    <dbReference type="NCBI Taxonomy" id="143900"/>
    <lineage>
        <taxon>Eukaryota</taxon>
        <taxon>Metazoa</taxon>
        <taxon>Chordata</taxon>
        <taxon>Craniata</taxon>
        <taxon>Vertebrata</taxon>
        <taxon>Euteleostomi</taxon>
        <taxon>Actinopterygii</taxon>
        <taxon>Neopterygii</taxon>
        <taxon>Teleostei</taxon>
        <taxon>Notacanthiformes</taxon>
        <taxon>Halosauridae</taxon>
        <taxon>Aldrovandia</taxon>
    </lineage>
</organism>
<evidence type="ECO:0000256" key="5">
    <source>
        <dbReference type="PROSITE-ProRule" id="PRU00309"/>
    </source>
</evidence>
<proteinExistence type="predicted"/>
<evidence type="ECO:0000256" key="2">
    <source>
        <dbReference type="ARBA" id="ARBA00022771"/>
    </source>
</evidence>
<feature type="compositionally biased region" description="Acidic residues" evidence="6">
    <location>
        <begin position="111"/>
        <end position="120"/>
    </location>
</feature>
<dbReference type="Pfam" id="PF05485">
    <property type="entry name" value="THAP"/>
    <property type="match status" value="1"/>
</dbReference>
<feature type="non-terminal residue" evidence="8">
    <location>
        <position position="1"/>
    </location>
</feature>
<dbReference type="AlphaFoldDB" id="A0AAD7RI50"/>
<evidence type="ECO:0000313" key="9">
    <source>
        <dbReference type="Proteomes" id="UP001221898"/>
    </source>
</evidence>
<dbReference type="SMART" id="SM00692">
    <property type="entry name" value="DM3"/>
    <property type="match status" value="1"/>
</dbReference>
<protein>
    <recommendedName>
        <fullName evidence="7">THAP-type domain-containing protein</fullName>
    </recommendedName>
</protein>
<dbReference type="Proteomes" id="UP001221898">
    <property type="component" value="Unassembled WGS sequence"/>
</dbReference>
<evidence type="ECO:0000256" key="6">
    <source>
        <dbReference type="SAM" id="MobiDB-lite"/>
    </source>
</evidence>
<keyword evidence="3" id="KW-0862">Zinc</keyword>
<evidence type="ECO:0000259" key="7">
    <source>
        <dbReference type="PROSITE" id="PS50950"/>
    </source>
</evidence>
<dbReference type="GO" id="GO:0003677">
    <property type="term" value="F:DNA binding"/>
    <property type="evidence" value="ECO:0007669"/>
    <property type="project" value="UniProtKB-UniRule"/>
</dbReference>
<evidence type="ECO:0000256" key="3">
    <source>
        <dbReference type="ARBA" id="ARBA00022833"/>
    </source>
</evidence>
<keyword evidence="9" id="KW-1185">Reference proteome</keyword>
<sequence length="120" mass="13977">MQSKMPDCCAAANCNQCTDQSNIAFFRFPLDPERCKQWLDNCRRPDLEKKTPEQLHRLYKLCAKHFEPSLICRHSALRTVLKDGAVPTIFDFTSHLNNPQSRNRKRVRELTEEELAASKK</sequence>
<dbReference type="PANTHER" id="PTHR46289:SF2">
    <property type="entry name" value="THAP DOMAIN CONTAINING 12"/>
    <property type="match status" value="1"/>
</dbReference>
<dbReference type="SUPFAM" id="SSF57716">
    <property type="entry name" value="Glucocorticoid receptor-like (DNA-binding domain)"/>
    <property type="match status" value="1"/>
</dbReference>
<dbReference type="GO" id="GO:0008270">
    <property type="term" value="F:zinc ion binding"/>
    <property type="evidence" value="ECO:0007669"/>
    <property type="project" value="UniProtKB-KW"/>
</dbReference>
<comment type="caution">
    <text evidence="8">The sequence shown here is derived from an EMBL/GenBank/DDBJ whole genome shotgun (WGS) entry which is preliminary data.</text>
</comment>
<keyword evidence="4 5" id="KW-0238">DNA-binding</keyword>
<accession>A0AAD7RI50</accession>
<dbReference type="PROSITE" id="PS50950">
    <property type="entry name" value="ZF_THAP"/>
    <property type="match status" value="1"/>
</dbReference>
<evidence type="ECO:0000313" key="8">
    <source>
        <dbReference type="EMBL" id="KAJ8384588.1"/>
    </source>
</evidence>
<keyword evidence="2 5" id="KW-0863">Zinc-finger</keyword>
<dbReference type="SMART" id="SM00980">
    <property type="entry name" value="THAP"/>
    <property type="match status" value="1"/>
</dbReference>